<dbReference type="EMBL" id="FO082050">
    <property type="protein sequence ID" value="CCE82513.1"/>
    <property type="molecule type" value="Genomic_DNA"/>
</dbReference>
<dbReference type="HOGENOM" id="CLU_408317_0_0_1"/>
<feature type="compositionally biased region" description="Low complexity" evidence="9">
    <location>
        <begin position="62"/>
        <end position="74"/>
    </location>
</feature>
<feature type="compositionally biased region" description="Acidic residues" evidence="9">
    <location>
        <begin position="97"/>
        <end position="124"/>
    </location>
</feature>
<dbReference type="InterPro" id="IPR011009">
    <property type="entry name" value="Kinase-like_dom_sf"/>
</dbReference>
<evidence type="ECO:0000256" key="3">
    <source>
        <dbReference type="ARBA" id="ARBA00022679"/>
    </source>
</evidence>
<keyword evidence="5" id="KW-0418">Kinase</keyword>
<feature type="domain" description="Protein kinase" evidence="10">
    <location>
        <begin position="260"/>
        <end position="678"/>
    </location>
</feature>
<feature type="region of interest" description="Disordered" evidence="9">
    <location>
        <begin position="606"/>
        <end position="642"/>
    </location>
</feature>
<keyword evidence="2" id="KW-0723">Serine/threonine-protein kinase</keyword>
<evidence type="ECO:0000256" key="2">
    <source>
        <dbReference type="ARBA" id="ARBA00022527"/>
    </source>
</evidence>
<accession>G8YC32</accession>
<dbReference type="AlphaFoldDB" id="G8YC32"/>
<evidence type="ECO:0000256" key="9">
    <source>
        <dbReference type="SAM" id="MobiDB-lite"/>
    </source>
</evidence>
<evidence type="ECO:0000256" key="8">
    <source>
        <dbReference type="ARBA" id="ARBA00048679"/>
    </source>
</evidence>
<evidence type="ECO:0000256" key="5">
    <source>
        <dbReference type="ARBA" id="ARBA00022777"/>
    </source>
</evidence>
<dbReference type="Gene3D" id="1.10.510.10">
    <property type="entry name" value="Transferase(Phosphotransferase) domain 1"/>
    <property type="match status" value="1"/>
</dbReference>
<reference evidence="11 12" key="1">
    <citation type="journal article" date="2012" name="G3 (Bethesda)">
        <title>Pichia sorbitophila, an interspecies yeast hybrid reveals early steps of genome resolution following polyploidization.</title>
        <authorList>
            <person name="Leh Louis V."/>
            <person name="Despons L."/>
            <person name="Friedrich A."/>
            <person name="Martin T."/>
            <person name="Durrens P."/>
            <person name="Casaregola S."/>
            <person name="Neuveglise C."/>
            <person name="Fairhead C."/>
            <person name="Marck C."/>
            <person name="Cruz J.A."/>
            <person name="Straub M.L."/>
            <person name="Kugler V."/>
            <person name="Sacerdot C."/>
            <person name="Uzunov Z."/>
            <person name="Thierry A."/>
            <person name="Weiss S."/>
            <person name="Bleykasten C."/>
            <person name="De Montigny J."/>
            <person name="Jacques N."/>
            <person name="Jung P."/>
            <person name="Lemaire M."/>
            <person name="Mallet S."/>
            <person name="Morel G."/>
            <person name="Richard G.F."/>
            <person name="Sarkar A."/>
            <person name="Savel G."/>
            <person name="Schacherer J."/>
            <person name="Seret M.L."/>
            <person name="Talla E."/>
            <person name="Samson G."/>
            <person name="Jubin C."/>
            <person name="Poulain J."/>
            <person name="Vacherie B."/>
            <person name="Barbe V."/>
            <person name="Pelletier E."/>
            <person name="Sherman D.J."/>
            <person name="Westhof E."/>
            <person name="Weissenbach J."/>
            <person name="Baret P.V."/>
            <person name="Wincker P."/>
            <person name="Gaillardin C."/>
            <person name="Dujon B."/>
            <person name="Souciet J.L."/>
        </authorList>
    </citation>
    <scope>NUCLEOTIDE SEQUENCE [LARGE SCALE GENOMIC DNA]</scope>
    <source>
        <strain evidence="12">ATCC MYA-4447 / BCRC 22081 / CBS 7064 / NBRC 10061 / NRRL Y-12695</strain>
    </source>
</reference>
<dbReference type="PROSITE" id="PS00108">
    <property type="entry name" value="PROTEIN_KINASE_ST"/>
    <property type="match status" value="1"/>
</dbReference>
<dbReference type="Pfam" id="PF00069">
    <property type="entry name" value="Pkinase"/>
    <property type="match status" value="1"/>
</dbReference>
<dbReference type="SUPFAM" id="SSF56112">
    <property type="entry name" value="Protein kinase-like (PK-like)"/>
    <property type="match status" value="1"/>
</dbReference>
<dbReference type="GO" id="GO:0005829">
    <property type="term" value="C:cytosol"/>
    <property type="evidence" value="ECO:0007669"/>
    <property type="project" value="TreeGrafter"/>
</dbReference>
<dbReference type="InParanoid" id="G8YC32"/>
<name>G8YC32_PICSO</name>
<dbReference type="SMART" id="SM00220">
    <property type="entry name" value="S_TKc"/>
    <property type="match status" value="1"/>
</dbReference>
<sequence>MRLFRSKKSSKESSGSQRTSLEPSVSPTKSDSSGSVVSPGNHMLSTKASQDRNANVISQEQLANGLKKNLNLNIGGSGKEGPDVPRLKRASTAIEDKSDDEEAYNESFEDTDQESTSDSSESDSDSVSGNSDSSHEVEHLHFVKPRAKALSNHSNLVNHFSNLMGYCGVTSLSRSSLQAMANEESKRTFSFLDPDMKIHRLSPKIDRGDPKSKESVIGDQQLVLIDQLRKKMEQIILNTNTREKQYDIVSKGKTLYNRYGVVKDIIGRGAYGVIKIIDPYMDTSNISQKSSEAKYLYAVKELAKRDDDDFKSKAGRDKFIDRVVSEFILSSTLNYKHIVRSVDLMVALPPLDDPKNMMGDTFKINQVMECSPGGDLFSYMSTMSDTENNRVNVMSVQEIDCFIKQIAKGLCYMHLHGVAHCDLKLENILIDYEPPTSNSLKKKVILRLSDFGKSNVFRTKWDQEEQIIPYGNGPIGSEPYIAPEEHECKLKKCSGYSSKKKDCWALGIVILVLFNIRRNFFEQKHKLHDDSDDLSILDGYSSGYLWSSTELKTSLFKKAESYRYKDKVFDEYVQNRMIANYENKSKEWLIKRKGTFHPIEILFKDSNNEDHSNSDSESKEGEVNPAQKNKKNETPRDQDNDDYDLQMYSLRKMFIYALLDPNPKTRLSVEELCTSDWLTAVDQCVD</sequence>
<dbReference type="Proteomes" id="UP000005222">
    <property type="component" value="Chromosome J"/>
</dbReference>
<keyword evidence="12" id="KW-1185">Reference proteome</keyword>
<dbReference type="OrthoDB" id="6513151at2759"/>
<feature type="compositionally biased region" description="Polar residues" evidence="9">
    <location>
        <begin position="17"/>
        <end position="61"/>
    </location>
</feature>
<evidence type="ECO:0000256" key="1">
    <source>
        <dbReference type="ARBA" id="ARBA00012513"/>
    </source>
</evidence>
<comment type="catalytic activity">
    <reaction evidence="7">
        <text>L-threonyl-[protein] + ATP = O-phospho-L-threonyl-[protein] + ADP + H(+)</text>
        <dbReference type="Rhea" id="RHEA:46608"/>
        <dbReference type="Rhea" id="RHEA-COMP:11060"/>
        <dbReference type="Rhea" id="RHEA-COMP:11605"/>
        <dbReference type="ChEBI" id="CHEBI:15378"/>
        <dbReference type="ChEBI" id="CHEBI:30013"/>
        <dbReference type="ChEBI" id="CHEBI:30616"/>
        <dbReference type="ChEBI" id="CHEBI:61977"/>
        <dbReference type="ChEBI" id="CHEBI:456216"/>
        <dbReference type="EC" id="2.7.11.1"/>
    </reaction>
</comment>
<dbReference type="PROSITE" id="PS50011">
    <property type="entry name" value="PROTEIN_KINASE_DOM"/>
    <property type="match status" value="1"/>
</dbReference>
<dbReference type="STRING" id="559304.G8YC32"/>
<protein>
    <recommendedName>
        <fullName evidence="1">non-specific serine/threonine protein kinase</fullName>
        <ecNumber evidence="1">2.7.11.1</ecNumber>
    </recommendedName>
</protein>
<dbReference type="PANTHER" id="PTHR24343">
    <property type="entry name" value="SERINE/THREONINE KINASE"/>
    <property type="match status" value="1"/>
</dbReference>
<dbReference type="InterPro" id="IPR000719">
    <property type="entry name" value="Prot_kinase_dom"/>
</dbReference>
<dbReference type="GO" id="GO:0004674">
    <property type="term" value="F:protein serine/threonine kinase activity"/>
    <property type="evidence" value="ECO:0007669"/>
    <property type="project" value="UniProtKB-KW"/>
</dbReference>
<evidence type="ECO:0000313" key="11">
    <source>
        <dbReference type="EMBL" id="CCE82513.1"/>
    </source>
</evidence>
<dbReference type="PANTHER" id="PTHR24343:SF558">
    <property type="entry name" value="PROTEIN KINASE DOMAIN-CONTAINING PROTEIN"/>
    <property type="match status" value="1"/>
</dbReference>
<dbReference type="InterPro" id="IPR008271">
    <property type="entry name" value="Ser/Thr_kinase_AS"/>
</dbReference>
<evidence type="ECO:0000259" key="10">
    <source>
        <dbReference type="PROSITE" id="PS50011"/>
    </source>
</evidence>
<keyword evidence="6" id="KW-0067">ATP-binding</keyword>
<evidence type="ECO:0000256" key="6">
    <source>
        <dbReference type="ARBA" id="ARBA00022840"/>
    </source>
</evidence>
<feature type="compositionally biased region" description="Basic and acidic residues" evidence="9">
    <location>
        <begin position="606"/>
        <end position="622"/>
    </location>
</feature>
<keyword evidence="4" id="KW-0547">Nucleotide-binding</keyword>
<organism evidence="11 12">
    <name type="scientific">Pichia sorbitophila (strain ATCC MYA-4447 / BCRC 22081 / CBS 7064 / NBRC 10061 / NRRL Y-12695)</name>
    <name type="common">Hybrid yeast</name>
    <dbReference type="NCBI Taxonomy" id="559304"/>
    <lineage>
        <taxon>Eukaryota</taxon>
        <taxon>Fungi</taxon>
        <taxon>Dikarya</taxon>
        <taxon>Ascomycota</taxon>
        <taxon>Saccharomycotina</taxon>
        <taxon>Pichiomycetes</taxon>
        <taxon>Debaryomycetaceae</taxon>
        <taxon>Millerozyma</taxon>
    </lineage>
</organism>
<dbReference type="GO" id="GO:0005524">
    <property type="term" value="F:ATP binding"/>
    <property type="evidence" value="ECO:0007669"/>
    <property type="project" value="UniProtKB-KW"/>
</dbReference>
<dbReference type="FunCoup" id="G8YC32">
    <property type="interactions" value="455"/>
</dbReference>
<keyword evidence="3" id="KW-0808">Transferase</keyword>
<dbReference type="eggNOG" id="KOG0590">
    <property type="taxonomic scope" value="Eukaryota"/>
</dbReference>
<proteinExistence type="predicted"/>
<evidence type="ECO:0000313" key="12">
    <source>
        <dbReference type="Proteomes" id="UP000005222"/>
    </source>
</evidence>
<dbReference type="EC" id="2.7.11.1" evidence="1"/>
<evidence type="ECO:0000256" key="4">
    <source>
        <dbReference type="ARBA" id="ARBA00022741"/>
    </source>
</evidence>
<gene>
    <name evidence="11" type="primary">Piso0_002242</name>
    <name evidence="11" type="ORF">GNLVRS01_PISO0J07753g</name>
</gene>
<feature type="region of interest" description="Disordered" evidence="9">
    <location>
        <begin position="1"/>
        <end position="138"/>
    </location>
</feature>
<comment type="catalytic activity">
    <reaction evidence="8">
        <text>L-seryl-[protein] + ATP = O-phospho-L-seryl-[protein] + ADP + H(+)</text>
        <dbReference type="Rhea" id="RHEA:17989"/>
        <dbReference type="Rhea" id="RHEA-COMP:9863"/>
        <dbReference type="Rhea" id="RHEA-COMP:11604"/>
        <dbReference type="ChEBI" id="CHEBI:15378"/>
        <dbReference type="ChEBI" id="CHEBI:29999"/>
        <dbReference type="ChEBI" id="CHEBI:30616"/>
        <dbReference type="ChEBI" id="CHEBI:83421"/>
        <dbReference type="ChEBI" id="CHEBI:456216"/>
        <dbReference type="EC" id="2.7.11.1"/>
    </reaction>
</comment>
<evidence type="ECO:0000256" key="7">
    <source>
        <dbReference type="ARBA" id="ARBA00047899"/>
    </source>
</evidence>